<dbReference type="PROSITE" id="PS50109">
    <property type="entry name" value="HIS_KIN"/>
    <property type="match status" value="1"/>
</dbReference>
<dbReference type="AlphaFoldDB" id="K6YD47"/>
<comment type="subcellular location">
    <subcellularLocation>
        <location evidence="2">Cell membrane</location>
        <topology evidence="2">Multi-pass membrane protein</topology>
    </subcellularLocation>
</comment>
<evidence type="ECO:0000259" key="16">
    <source>
        <dbReference type="PROSITE" id="PS50109"/>
    </source>
</evidence>
<dbReference type="PANTHER" id="PTHR45528:SF1">
    <property type="entry name" value="SENSOR HISTIDINE KINASE CPXA"/>
    <property type="match status" value="1"/>
</dbReference>
<evidence type="ECO:0000256" key="4">
    <source>
        <dbReference type="ARBA" id="ARBA00022475"/>
    </source>
</evidence>
<accession>K6YD47</accession>
<dbReference type="PANTHER" id="PTHR45528">
    <property type="entry name" value="SENSOR HISTIDINE KINASE CPXA"/>
    <property type="match status" value="1"/>
</dbReference>
<dbReference type="GO" id="GO:0005886">
    <property type="term" value="C:plasma membrane"/>
    <property type="evidence" value="ECO:0007669"/>
    <property type="project" value="UniProtKB-SubCell"/>
</dbReference>
<evidence type="ECO:0000256" key="1">
    <source>
        <dbReference type="ARBA" id="ARBA00000085"/>
    </source>
</evidence>
<evidence type="ECO:0000313" key="18">
    <source>
        <dbReference type="EMBL" id="GAC16127.1"/>
    </source>
</evidence>
<keyword evidence="5" id="KW-0597">Phosphoprotein</keyword>
<evidence type="ECO:0000256" key="5">
    <source>
        <dbReference type="ARBA" id="ARBA00022553"/>
    </source>
</evidence>
<evidence type="ECO:0000256" key="6">
    <source>
        <dbReference type="ARBA" id="ARBA00022679"/>
    </source>
</evidence>
<keyword evidence="9 18" id="KW-0418">Kinase</keyword>
<dbReference type="InterPro" id="IPR003660">
    <property type="entry name" value="HAMP_dom"/>
</dbReference>
<organism evidence="18 19">
    <name type="scientific">Aliiglaciecola lipolytica E3</name>
    <dbReference type="NCBI Taxonomy" id="1127673"/>
    <lineage>
        <taxon>Bacteria</taxon>
        <taxon>Pseudomonadati</taxon>
        <taxon>Pseudomonadota</taxon>
        <taxon>Gammaproteobacteria</taxon>
        <taxon>Alteromonadales</taxon>
        <taxon>Alteromonadaceae</taxon>
        <taxon>Aliiglaciecola</taxon>
    </lineage>
</organism>
<evidence type="ECO:0000256" key="3">
    <source>
        <dbReference type="ARBA" id="ARBA00012438"/>
    </source>
</evidence>
<gene>
    <name evidence="18" type="primary">baeS</name>
    <name evidence="18" type="ORF">GLIP_3514</name>
</gene>
<keyword evidence="4" id="KW-1003">Cell membrane</keyword>
<dbReference type="EMBL" id="BAEN01000065">
    <property type="protein sequence ID" value="GAC16127.1"/>
    <property type="molecule type" value="Genomic_DNA"/>
</dbReference>
<keyword evidence="12" id="KW-0902">Two-component regulatory system</keyword>
<dbReference type="GO" id="GO:0000155">
    <property type="term" value="F:phosphorelay sensor kinase activity"/>
    <property type="evidence" value="ECO:0007669"/>
    <property type="project" value="InterPro"/>
</dbReference>
<keyword evidence="10" id="KW-0067">ATP-binding</keyword>
<dbReference type="InterPro" id="IPR003594">
    <property type="entry name" value="HATPase_dom"/>
</dbReference>
<dbReference type="InterPro" id="IPR004358">
    <property type="entry name" value="Sig_transdc_His_kin-like_C"/>
</dbReference>
<evidence type="ECO:0000256" key="13">
    <source>
        <dbReference type="ARBA" id="ARBA00023136"/>
    </source>
</evidence>
<dbReference type="Pfam" id="PF02518">
    <property type="entry name" value="HATPase_c"/>
    <property type="match status" value="1"/>
</dbReference>
<sequence>MKMTSKLFLILLGLVSTMLVISMSLAQWSFKQGFLEFVSGIEQNRLQRIGVDLVEQYQTSDNSWADVQVLGLDNFINHNRRSNRQPNLPPGANRHQPPAGRPKGSPPPPHRPKPNLGQQDRGELKTAGPPTGLFSNSGELISGEDKSEKIDHSFSYPLYLGKNKIAELRSWPTIEGSYESANLFAQKQMWASLIIGSICLILAGLLSWLVSRKLLQPIKQIIQGVAQLSSGNYSVTFNGNRRDELGELMENVSYLSQTLNQNRSAKNRLFADISHELRTPLTVLTGEIDLLKAGVRPFDMKNLASLQQETERLNHLVEDLYQLSLSDMGALKYNMLHANISDTIERSIQSVEQHAIEKELTINMDIQPDIMLSMDSRRIEQLCLNLLMNAIAYTDSPGQIKVSLRLNKQEILLQINDSKPSVTPNQCEKLFEPLFRLDTSRTNRESGAGLGLTICKNIVEAHHGKISATPSSLGGLCVTVILPLSRGEK</sequence>
<dbReference type="Proteomes" id="UP000006334">
    <property type="component" value="Unassembled WGS sequence"/>
</dbReference>
<dbReference type="InterPro" id="IPR005467">
    <property type="entry name" value="His_kinase_dom"/>
</dbReference>
<dbReference type="InterPro" id="IPR003661">
    <property type="entry name" value="HisK_dim/P_dom"/>
</dbReference>
<evidence type="ECO:0000313" key="19">
    <source>
        <dbReference type="Proteomes" id="UP000006334"/>
    </source>
</evidence>
<dbReference type="Pfam" id="PF00512">
    <property type="entry name" value="HisKA"/>
    <property type="match status" value="1"/>
</dbReference>
<dbReference type="SUPFAM" id="SSF47384">
    <property type="entry name" value="Homodimeric domain of signal transducing histidine kinase"/>
    <property type="match status" value="1"/>
</dbReference>
<keyword evidence="8" id="KW-0547">Nucleotide-binding</keyword>
<comment type="caution">
    <text evidence="18">The sequence shown here is derived from an EMBL/GenBank/DDBJ whole genome shotgun (WGS) entry which is preliminary data.</text>
</comment>
<keyword evidence="19" id="KW-1185">Reference proteome</keyword>
<evidence type="ECO:0000256" key="15">
    <source>
        <dbReference type="SAM" id="Phobius"/>
    </source>
</evidence>
<dbReference type="InterPro" id="IPR036890">
    <property type="entry name" value="HATPase_C_sf"/>
</dbReference>
<dbReference type="SMART" id="SM00388">
    <property type="entry name" value="HisKA"/>
    <property type="match status" value="1"/>
</dbReference>
<dbReference type="STRING" id="1127673.GLIP_3514"/>
<feature type="domain" description="HAMP" evidence="17">
    <location>
        <begin position="212"/>
        <end position="264"/>
    </location>
</feature>
<name>K6YD47_9ALTE</name>
<dbReference type="SUPFAM" id="SSF55874">
    <property type="entry name" value="ATPase domain of HSP90 chaperone/DNA topoisomerase II/histidine kinase"/>
    <property type="match status" value="1"/>
</dbReference>
<dbReference type="CDD" id="cd06225">
    <property type="entry name" value="HAMP"/>
    <property type="match status" value="1"/>
</dbReference>
<dbReference type="OrthoDB" id="9804645at2"/>
<dbReference type="SUPFAM" id="SSF158472">
    <property type="entry name" value="HAMP domain-like"/>
    <property type="match status" value="1"/>
</dbReference>
<dbReference type="Pfam" id="PF00672">
    <property type="entry name" value="HAMP"/>
    <property type="match status" value="1"/>
</dbReference>
<dbReference type="Gene3D" id="1.10.287.130">
    <property type="match status" value="1"/>
</dbReference>
<proteinExistence type="predicted"/>
<evidence type="ECO:0000259" key="17">
    <source>
        <dbReference type="PROSITE" id="PS50885"/>
    </source>
</evidence>
<keyword evidence="6 18" id="KW-0808">Transferase</keyword>
<protein>
    <recommendedName>
        <fullName evidence="3">histidine kinase</fullName>
        <ecNumber evidence="3">2.7.13.3</ecNumber>
    </recommendedName>
</protein>
<feature type="region of interest" description="Disordered" evidence="14">
    <location>
        <begin position="78"/>
        <end position="146"/>
    </location>
</feature>
<dbReference type="CDD" id="cd00082">
    <property type="entry name" value="HisKA"/>
    <property type="match status" value="1"/>
</dbReference>
<reference evidence="18 19" key="1">
    <citation type="journal article" date="2017" name="Antonie Van Leeuwenhoek">
        <title>Rhizobium rhizosphaerae sp. nov., a novel species isolated from rice rhizosphere.</title>
        <authorList>
            <person name="Zhao J.J."/>
            <person name="Zhang J."/>
            <person name="Zhang R.J."/>
            <person name="Zhang C.W."/>
            <person name="Yin H.Q."/>
            <person name="Zhang X.X."/>
        </authorList>
    </citation>
    <scope>NUCLEOTIDE SEQUENCE [LARGE SCALE GENOMIC DNA]</scope>
    <source>
        <strain evidence="18 19">E3</strain>
    </source>
</reference>
<dbReference type="GO" id="GO:0005524">
    <property type="term" value="F:ATP binding"/>
    <property type="evidence" value="ECO:0007669"/>
    <property type="project" value="UniProtKB-KW"/>
</dbReference>
<keyword evidence="11 15" id="KW-1133">Transmembrane helix</keyword>
<dbReference type="Gene3D" id="6.10.340.10">
    <property type="match status" value="1"/>
</dbReference>
<evidence type="ECO:0000256" key="9">
    <source>
        <dbReference type="ARBA" id="ARBA00022777"/>
    </source>
</evidence>
<dbReference type="Gene3D" id="3.30.565.10">
    <property type="entry name" value="Histidine kinase-like ATPase, C-terminal domain"/>
    <property type="match status" value="1"/>
</dbReference>
<evidence type="ECO:0000256" key="11">
    <source>
        <dbReference type="ARBA" id="ARBA00022989"/>
    </source>
</evidence>
<evidence type="ECO:0000256" key="14">
    <source>
        <dbReference type="SAM" id="MobiDB-lite"/>
    </source>
</evidence>
<keyword evidence="13 15" id="KW-0472">Membrane</keyword>
<dbReference type="PRINTS" id="PR00344">
    <property type="entry name" value="BCTRLSENSOR"/>
</dbReference>
<dbReference type="EC" id="2.7.13.3" evidence="3"/>
<dbReference type="SMART" id="SM00304">
    <property type="entry name" value="HAMP"/>
    <property type="match status" value="1"/>
</dbReference>
<keyword evidence="7 15" id="KW-0812">Transmembrane</keyword>
<comment type="catalytic activity">
    <reaction evidence="1">
        <text>ATP + protein L-histidine = ADP + protein N-phospho-L-histidine.</text>
        <dbReference type="EC" id="2.7.13.3"/>
    </reaction>
</comment>
<dbReference type="SMART" id="SM00387">
    <property type="entry name" value="HATPase_c"/>
    <property type="match status" value="1"/>
</dbReference>
<dbReference type="eggNOG" id="COG2205">
    <property type="taxonomic scope" value="Bacteria"/>
</dbReference>
<evidence type="ECO:0000256" key="7">
    <source>
        <dbReference type="ARBA" id="ARBA00022692"/>
    </source>
</evidence>
<dbReference type="InterPro" id="IPR050398">
    <property type="entry name" value="HssS/ArlS-like"/>
</dbReference>
<evidence type="ECO:0000256" key="10">
    <source>
        <dbReference type="ARBA" id="ARBA00022840"/>
    </source>
</evidence>
<dbReference type="FunFam" id="3.30.565.10:FF:000006">
    <property type="entry name" value="Sensor histidine kinase WalK"/>
    <property type="match status" value="1"/>
</dbReference>
<dbReference type="PROSITE" id="PS50885">
    <property type="entry name" value="HAMP"/>
    <property type="match status" value="1"/>
</dbReference>
<evidence type="ECO:0000256" key="2">
    <source>
        <dbReference type="ARBA" id="ARBA00004651"/>
    </source>
</evidence>
<evidence type="ECO:0000256" key="8">
    <source>
        <dbReference type="ARBA" id="ARBA00022741"/>
    </source>
</evidence>
<evidence type="ECO:0000256" key="12">
    <source>
        <dbReference type="ARBA" id="ARBA00023012"/>
    </source>
</evidence>
<dbReference type="RefSeq" id="WP_008845930.1">
    <property type="nucleotide sequence ID" value="NZ_BAEN01000065.1"/>
</dbReference>
<feature type="transmembrane region" description="Helical" evidence="15">
    <location>
        <begin position="189"/>
        <end position="210"/>
    </location>
</feature>
<feature type="domain" description="Histidine kinase" evidence="16">
    <location>
        <begin position="272"/>
        <end position="486"/>
    </location>
</feature>
<dbReference type="InterPro" id="IPR036097">
    <property type="entry name" value="HisK_dim/P_sf"/>
</dbReference>